<evidence type="ECO:0000313" key="1">
    <source>
        <dbReference type="EMBL" id="TFF10593.1"/>
    </source>
</evidence>
<evidence type="ECO:0000313" key="2">
    <source>
        <dbReference type="Proteomes" id="UP000298003"/>
    </source>
</evidence>
<gene>
    <name evidence="1" type="ORF">E1O70_12270</name>
</gene>
<dbReference type="Proteomes" id="UP000298003">
    <property type="component" value="Unassembled WGS sequence"/>
</dbReference>
<dbReference type="EMBL" id="SOZH01000006">
    <property type="protein sequence ID" value="TFF10593.1"/>
    <property type="molecule type" value="Genomic_DNA"/>
</dbReference>
<name>A0A4Y8R320_9MICO</name>
<accession>A0A4Y8R320</accession>
<comment type="caution">
    <text evidence="1">The sequence shown here is derived from an EMBL/GenBank/DDBJ whole genome shotgun (WGS) entry which is preliminary data.</text>
</comment>
<organism evidence="1 2">
    <name type="scientific">Cellulosimicrobium funkei</name>
    <dbReference type="NCBI Taxonomy" id="264251"/>
    <lineage>
        <taxon>Bacteria</taxon>
        <taxon>Bacillati</taxon>
        <taxon>Actinomycetota</taxon>
        <taxon>Actinomycetes</taxon>
        <taxon>Micrococcales</taxon>
        <taxon>Promicromonosporaceae</taxon>
        <taxon>Cellulosimicrobium</taxon>
    </lineage>
</organism>
<proteinExistence type="predicted"/>
<protein>
    <submittedName>
        <fullName evidence="1">Uncharacterized protein</fullName>
    </submittedName>
</protein>
<reference evidence="1 2" key="1">
    <citation type="submission" date="2019-03" db="EMBL/GenBank/DDBJ databases">
        <title>Cellulosimicrobium funkei JCM14302 Assembly.</title>
        <authorList>
            <person name="Dou T."/>
        </authorList>
    </citation>
    <scope>NUCLEOTIDE SEQUENCE [LARGE SCALE GENOMIC DNA]</scope>
    <source>
        <strain evidence="1 2">JCM 14302</strain>
    </source>
</reference>
<sequence>MNHEHPPRSPVRPSGDLPVIVRLLWQTHEELLPARAIRWTDTHAMVVIKPLAPPYNQHELIVWLRVEDVFRTVPRRPPMRS</sequence>
<keyword evidence="2" id="KW-1185">Reference proteome</keyword>
<dbReference type="AlphaFoldDB" id="A0A4Y8R320"/>